<dbReference type="SUPFAM" id="SSF89360">
    <property type="entry name" value="HesB-like domain"/>
    <property type="match status" value="1"/>
</dbReference>
<dbReference type="InterPro" id="IPR034904">
    <property type="entry name" value="FSCA_dom_sf"/>
</dbReference>
<keyword evidence="3 5" id="KW-0408">Iron</keyword>
<dbReference type="Gene3D" id="2.60.300.12">
    <property type="entry name" value="HesB-like domain"/>
    <property type="match status" value="1"/>
</dbReference>
<dbReference type="GO" id="GO:0005506">
    <property type="term" value="F:iron ion binding"/>
    <property type="evidence" value="ECO:0007669"/>
    <property type="project" value="InterPro"/>
</dbReference>
<keyword evidence="2 5" id="KW-0479">Metal-binding</keyword>
<comment type="similarity">
    <text evidence="5">Belongs to the NfuA family.</text>
</comment>
<dbReference type="PANTHER" id="PTHR11178:SF51">
    <property type="entry name" value="FE_S BIOGENESIS PROTEIN NFUA"/>
    <property type="match status" value="1"/>
</dbReference>
<keyword evidence="4 5" id="KW-0411">Iron-sulfur</keyword>
<dbReference type="GO" id="GO:0016226">
    <property type="term" value="P:iron-sulfur cluster assembly"/>
    <property type="evidence" value="ECO:0007669"/>
    <property type="project" value="UniProtKB-UniRule"/>
</dbReference>
<dbReference type="AlphaFoldDB" id="A0A265E061"/>
<sequence>MTTTSEKETSVDTQGIDITDSAQEYLAELLEKQNVEGIAVRIFITQPGTPYAETCLAYCRPGEEEPTDVTLELEKINVFLDKNSLAFLEEAVVDFNADRMGGQLTIKAPNAKMPKVNANSPLEDRINYVLYSEINPGLAAHGGEIKLVELTEEQYAILAFGGGCQGCAAVDLTLKDGVEKTLMERIPELAGIRDVTDHSDTTNAYYR</sequence>
<evidence type="ECO:0000256" key="5">
    <source>
        <dbReference type="HAMAP-Rule" id="MF_01637"/>
    </source>
</evidence>
<feature type="binding site" evidence="5">
    <location>
        <position position="167"/>
    </location>
    <ligand>
        <name>[4Fe-4S] cluster</name>
        <dbReference type="ChEBI" id="CHEBI:49883"/>
    </ligand>
</feature>
<dbReference type="InterPro" id="IPR035903">
    <property type="entry name" value="HesB-like_dom_sf"/>
</dbReference>
<evidence type="ECO:0000259" key="6">
    <source>
        <dbReference type="Pfam" id="PF01106"/>
    </source>
</evidence>
<dbReference type="SUPFAM" id="SSF117916">
    <property type="entry name" value="Fe-S cluster assembly (FSCA) domain-like"/>
    <property type="match status" value="1"/>
</dbReference>
<evidence type="ECO:0000313" key="8">
    <source>
        <dbReference type="EMBL" id="EHJ91765.1"/>
    </source>
</evidence>
<protein>
    <recommendedName>
        <fullName evidence="5">Fe/S biogenesis protein NfuA</fullName>
    </recommendedName>
</protein>
<dbReference type="RefSeq" id="WP_007114254.1">
    <property type="nucleotide sequence ID" value="NZ_JH393259.1"/>
</dbReference>
<dbReference type="STRING" id="1072583.KUC_3322"/>
<dbReference type="Pfam" id="PF01521">
    <property type="entry name" value="Fe-S_biosyn"/>
    <property type="match status" value="1"/>
</dbReference>
<dbReference type="EMBL" id="NPEY01000004">
    <property type="protein sequence ID" value="OZT74971.1"/>
    <property type="molecule type" value="Genomic_DNA"/>
</dbReference>
<evidence type="ECO:0000313" key="11">
    <source>
        <dbReference type="Proteomes" id="UP000216538"/>
    </source>
</evidence>
<dbReference type="Proteomes" id="UP000216538">
    <property type="component" value="Unassembled WGS sequence"/>
</dbReference>
<evidence type="ECO:0000313" key="10">
    <source>
        <dbReference type="Proteomes" id="UP000005756"/>
    </source>
</evidence>
<evidence type="ECO:0000256" key="3">
    <source>
        <dbReference type="ARBA" id="ARBA00023004"/>
    </source>
</evidence>
<comment type="function">
    <text evidence="5">Involved in iron-sulfur cluster biogenesis. Binds a 4Fe-4S cluster, can transfer this cluster to apoproteins, and thereby intervenes in the maturation of Fe/S proteins. Could also act as a scaffold/chaperone for damaged Fe/S proteins.</text>
</comment>
<dbReference type="Pfam" id="PF01106">
    <property type="entry name" value="NifU"/>
    <property type="match status" value="1"/>
</dbReference>
<proteinExistence type="inferred from homology"/>
<organism evidence="8 10">
    <name type="scientific">Vreelandella boliviensis LC1</name>
    <dbReference type="NCBI Taxonomy" id="1072583"/>
    <lineage>
        <taxon>Bacteria</taxon>
        <taxon>Pseudomonadati</taxon>
        <taxon>Pseudomonadota</taxon>
        <taxon>Gammaproteobacteria</taxon>
        <taxon>Oceanospirillales</taxon>
        <taxon>Halomonadaceae</taxon>
        <taxon>Vreelandella</taxon>
    </lineage>
</organism>
<comment type="subunit">
    <text evidence="5">Homodimer.</text>
</comment>
<gene>
    <name evidence="5 9" type="primary">nfuA</name>
    <name evidence="9" type="ORF">CE457_07510</name>
    <name evidence="8" type="ORF">KUC_3322</name>
</gene>
<evidence type="ECO:0000256" key="4">
    <source>
        <dbReference type="ARBA" id="ARBA00023014"/>
    </source>
</evidence>
<dbReference type="PANTHER" id="PTHR11178">
    <property type="entry name" value="IRON-SULFUR CLUSTER SCAFFOLD PROTEIN NFU-RELATED"/>
    <property type="match status" value="1"/>
</dbReference>
<dbReference type="InterPro" id="IPR017726">
    <property type="entry name" value="Fe/S_biogenesis_protein_NfuA"/>
</dbReference>
<dbReference type="Proteomes" id="UP000005756">
    <property type="component" value="Unassembled WGS sequence"/>
</dbReference>
<keyword evidence="11" id="KW-1185">Reference proteome</keyword>
<comment type="cofactor">
    <cofactor evidence="5">
        <name>[4Fe-4S] cluster</name>
        <dbReference type="ChEBI" id="CHEBI:49883"/>
    </cofactor>
    <text evidence="5">Binds 1 [4Fe-4S] cluster per subunit. The cluster is presumably bound at the interface of two monomers.</text>
</comment>
<evidence type="ECO:0000256" key="2">
    <source>
        <dbReference type="ARBA" id="ARBA00022723"/>
    </source>
</evidence>
<feature type="domain" description="NIF system FeS cluster assembly NifU C-terminal" evidence="6">
    <location>
        <begin position="126"/>
        <end position="190"/>
    </location>
</feature>
<dbReference type="EMBL" id="JH393259">
    <property type="protein sequence ID" value="EHJ91765.1"/>
    <property type="molecule type" value="Genomic_DNA"/>
</dbReference>
<dbReference type="NCBIfam" id="TIGR03341">
    <property type="entry name" value="YhgI_GntY"/>
    <property type="match status" value="1"/>
</dbReference>
<dbReference type="GO" id="GO:0051604">
    <property type="term" value="P:protein maturation"/>
    <property type="evidence" value="ECO:0007669"/>
    <property type="project" value="UniProtKB-UniRule"/>
</dbReference>
<accession>A0A265E061</accession>
<dbReference type="OrthoDB" id="9785450at2"/>
<feature type="domain" description="Core" evidence="7">
    <location>
        <begin position="16"/>
        <end position="112"/>
    </location>
</feature>
<dbReference type="HAMAP" id="MF_01637">
    <property type="entry name" value="Fe_S_biogen_NfuA"/>
    <property type="match status" value="1"/>
</dbReference>
<keyword evidence="1 5" id="KW-0004">4Fe-4S</keyword>
<evidence type="ECO:0000256" key="1">
    <source>
        <dbReference type="ARBA" id="ARBA00022485"/>
    </source>
</evidence>
<dbReference type="Gene3D" id="3.30.300.130">
    <property type="entry name" value="Fe-S cluster assembly (FSCA)"/>
    <property type="match status" value="1"/>
</dbReference>
<evidence type="ECO:0000313" key="9">
    <source>
        <dbReference type="EMBL" id="OZT74971.1"/>
    </source>
</evidence>
<evidence type="ECO:0000259" key="7">
    <source>
        <dbReference type="Pfam" id="PF01521"/>
    </source>
</evidence>
<feature type="binding site" evidence="5">
    <location>
        <position position="164"/>
    </location>
    <ligand>
        <name>[4Fe-4S] cluster</name>
        <dbReference type="ChEBI" id="CHEBI:49883"/>
    </ligand>
</feature>
<reference evidence="9 11" key="2">
    <citation type="submission" date="2017-07" db="EMBL/GenBank/DDBJ databases">
        <title>Shotgun whole genome sequences of three halophilic bacterial isolates.</title>
        <authorList>
            <person name="Pozzo T."/>
            <person name="Higdon S.M."/>
            <person name="Quillaguaman J."/>
        </authorList>
    </citation>
    <scope>NUCLEOTIDE SEQUENCE [LARGE SCALE GENOMIC DNA]</scope>
    <source>
        <strain evidence="9 11">LC1</strain>
    </source>
</reference>
<name>A0A265E061_9GAMM</name>
<reference evidence="8 10" key="1">
    <citation type="submission" date="2011-10" db="EMBL/GenBank/DDBJ databases">
        <authorList>
            <person name="Quillaguamn J."/>
            <person name="Guzmn D."/>
            <person name="Balderrama-Subieta A."/>
            <person name="Cardona-Ortuo C."/>
            <person name="Guevara-Martnez M."/>
            <person name="Callisaya-Quispe N."/>
        </authorList>
    </citation>
    <scope>NUCLEOTIDE SEQUENCE [LARGE SCALE GENOMIC DNA]</scope>
    <source>
        <strain evidence="8 10">LC1</strain>
    </source>
</reference>
<dbReference type="InterPro" id="IPR000361">
    <property type="entry name" value="ATAP_core_dom"/>
</dbReference>
<dbReference type="InterPro" id="IPR001075">
    <property type="entry name" value="NIF_FeS_clus_asmbl_NifU_C"/>
</dbReference>
<dbReference type="GO" id="GO:0051539">
    <property type="term" value="F:4 iron, 4 sulfur cluster binding"/>
    <property type="evidence" value="ECO:0007669"/>
    <property type="project" value="UniProtKB-UniRule"/>
</dbReference>